<evidence type="ECO:0000313" key="2">
    <source>
        <dbReference type="Proteomes" id="UP001150238"/>
    </source>
</evidence>
<dbReference type="EMBL" id="JANVFS010000015">
    <property type="protein sequence ID" value="KAJ4480657.1"/>
    <property type="molecule type" value="Genomic_DNA"/>
</dbReference>
<dbReference type="Proteomes" id="UP001150238">
    <property type="component" value="Unassembled WGS sequence"/>
</dbReference>
<sequence>MFQSRPSELPLPTDIFREIASCIPPRNATEILSFALTSKHIYACVSSFLYHEIEVRDFKRANTLIQHLLIRPAQARLVHQLILRPNYLRMTSKKRLLKERELALVLQRLAPNLSHLRKFVWDGLEIPESDLWAALRAGCPLLKEIGTNLGCEQLDFDSELFAFSGLQSFSLTTELHGGRYDVPNPDLFPFGDQLPPALWTMIVDRSPHLQSLVLGDIGATLCGNRRLDIRPMMRARWQNLESLSLDTVSVSHSDDFMISPRDKQLPFSEFFEQHKYGLKHLSYHRFDAATYGTIDDQDDSEESAQFSVADAPHSNLPQAENFKLALVSHGLGFLTTESIQYHVLQELMFTDEGYHPDWLPLFGESLRELPNLKRFGVWVDFSRTYSVQEEDEGKPKKPTLADQKKLLRELYESCPPKLESLKLLLSTKSKETIYWRDIPSILRRNDTAQISTAGRCQLKQLEIWKVFKIGDREKLRDVALKIALDEDHGRLGHAADHNNNHDIGQSSGSLKFTAPLLENIVLVVCLFPWNISISKRVDIIQHASYQVHRRHIDHSTLDSKRILEATSSVEISTQSQQPSMSKKALFGALPSSVRKLKVWAQAWNTFTVPEMIVRVKADERTGEHVSSNRYELQLVPVLSFHGKMMVDGRRLRFGSPTIVIGGHKANHKRELNEIESGRKWRAVESCPSECSG</sequence>
<name>A0A9W9DQ91_9AGAR</name>
<reference evidence="1" key="2">
    <citation type="journal article" date="2023" name="Proc. Natl. Acad. Sci. U.S.A.">
        <title>A global phylogenomic analysis of the shiitake genus Lentinula.</title>
        <authorList>
            <person name="Sierra-Patev S."/>
            <person name="Min B."/>
            <person name="Naranjo-Ortiz M."/>
            <person name="Looney B."/>
            <person name="Konkel Z."/>
            <person name="Slot J.C."/>
            <person name="Sakamoto Y."/>
            <person name="Steenwyk J.L."/>
            <person name="Rokas A."/>
            <person name="Carro J."/>
            <person name="Camarero S."/>
            <person name="Ferreira P."/>
            <person name="Molpeceres G."/>
            <person name="Ruiz-Duenas F.J."/>
            <person name="Serrano A."/>
            <person name="Henrissat B."/>
            <person name="Drula E."/>
            <person name="Hughes K.W."/>
            <person name="Mata J.L."/>
            <person name="Ishikawa N.K."/>
            <person name="Vargas-Isla R."/>
            <person name="Ushijima S."/>
            <person name="Smith C.A."/>
            <person name="Donoghue J."/>
            <person name="Ahrendt S."/>
            <person name="Andreopoulos W."/>
            <person name="He G."/>
            <person name="LaButti K."/>
            <person name="Lipzen A."/>
            <person name="Ng V."/>
            <person name="Riley R."/>
            <person name="Sandor L."/>
            <person name="Barry K."/>
            <person name="Martinez A.T."/>
            <person name="Xiao Y."/>
            <person name="Gibbons J.G."/>
            <person name="Terashima K."/>
            <person name="Grigoriev I.V."/>
            <person name="Hibbett D."/>
        </authorList>
    </citation>
    <scope>NUCLEOTIDE SEQUENCE</scope>
    <source>
        <strain evidence="1">Sp2 HRB7682 ss15</strain>
    </source>
</reference>
<dbReference type="AlphaFoldDB" id="A0A9W9DQ91"/>
<proteinExistence type="predicted"/>
<reference evidence="1" key="1">
    <citation type="submission" date="2022-08" db="EMBL/GenBank/DDBJ databases">
        <authorList>
            <consortium name="DOE Joint Genome Institute"/>
            <person name="Min B."/>
            <person name="Riley R."/>
            <person name="Sierra-Patev S."/>
            <person name="Naranjo-Ortiz M."/>
            <person name="Looney B."/>
            <person name="Konkel Z."/>
            <person name="Slot J.C."/>
            <person name="Sakamoto Y."/>
            <person name="Steenwyk J.L."/>
            <person name="Rokas A."/>
            <person name="Carro J."/>
            <person name="Camarero S."/>
            <person name="Ferreira P."/>
            <person name="Molpeceres G."/>
            <person name="Ruiz-Duenas F.J."/>
            <person name="Serrano A."/>
            <person name="Henrissat B."/>
            <person name="Drula E."/>
            <person name="Hughes K.W."/>
            <person name="Mata J.L."/>
            <person name="Ishikawa N.K."/>
            <person name="Vargas-Isla R."/>
            <person name="Ushijima S."/>
            <person name="Smith C.A."/>
            <person name="Ahrendt S."/>
            <person name="Andreopoulos W."/>
            <person name="He G."/>
            <person name="Labutti K."/>
            <person name="Lipzen A."/>
            <person name="Ng V."/>
            <person name="Sandor L."/>
            <person name="Barry K."/>
            <person name="Martinez A.T."/>
            <person name="Xiao Y."/>
            <person name="Gibbons J.G."/>
            <person name="Terashima K."/>
            <person name="Hibbett D.S."/>
            <person name="Grigoriev I.V."/>
        </authorList>
    </citation>
    <scope>NUCLEOTIDE SEQUENCE</scope>
    <source>
        <strain evidence="1">Sp2 HRB7682 ss15</strain>
    </source>
</reference>
<evidence type="ECO:0008006" key="3">
    <source>
        <dbReference type="Google" id="ProtNLM"/>
    </source>
</evidence>
<protein>
    <recommendedName>
        <fullName evidence="3">F-box domain-containing protein</fullName>
    </recommendedName>
</protein>
<gene>
    <name evidence="1" type="ORF">C8J55DRAFT_560599</name>
</gene>
<accession>A0A9W9DQ91</accession>
<comment type="caution">
    <text evidence="1">The sequence shown here is derived from an EMBL/GenBank/DDBJ whole genome shotgun (WGS) entry which is preliminary data.</text>
</comment>
<organism evidence="1 2">
    <name type="scientific">Lentinula lateritia</name>
    <dbReference type="NCBI Taxonomy" id="40482"/>
    <lineage>
        <taxon>Eukaryota</taxon>
        <taxon>Fungi</taxon>
        <taxon>Dikarya</taxon>
        <taxon>Basidiomycota</taxon>
        <taxon>Agaricomycotina</taxon>
        <taxon>Agaricomycetes</taxon>
        <taxon>Agaricomycetidae</taxon>
        <taxon>Agaricales</taxon>
        <taxon>Marasmiineae</taxon>
        <taxon>Omphalotaceae</taxon>
        <taxon>Lentinula</taxon>
    </lineage>
</organism>
<evidence type="ECO:0000313" key="1">
    <source>
        <dbReference type="EMBL" id="KAJ4480657.1"/>
    </source>
</evidence>